<keyword evidence="6" id="KW-0411">Iron-sulfur</keyword>
<dbReference type="GO" id="GO:0046872">
    <property type="term" value="F:metal ion binding"/>
    <property type="evidence" value="ECO:0007669"/>
    <property type="project" value="UniProtKB-KW"/>
</dbReference>
<keyword evidence="4" id="KW-0249">Electron transport</keyword>
<comment type="caution">
    <text evidence="11">The sequence shown here is derived from an EMBL/GenBank/DDBJ whole genome shotgun (WGS) entry which is preliminary data.</text>
</comment>
<gene>
    <name evidence="11" type="ORF">AXE65_01185</name>
</gene>
<evidence type="ECO:0000256" key="6">
    <source>
        <dbReference type="ARBA" id="ARBA00023014"/>
    </source>
</evidence>
<keyword evidence="5" id="KW-0408">Iron</keyword>
<dbReference type="InterPro" id="IPR007419">
    <property type="entry name" value="BFD-like_2Fe2S-bd_dom"/>
</dbReference>
<evidence type="ECO:0000259" key="10">
    <source>
        <dbReference type="Pfam" id="PF04324"/>
    </source>
</evidence>
<comment type="similarity">
    <text evidence="9">Belongs to the Bfd family.</text>
</comment>
<dbReference type="RefSeq" id="WP_068389252.1">
    <property type="nucleotide sequence ID" value="NZ_LSZO01000124.1"/>
</dbReference>
<keyword evidence="2" id="KW-0001">2Fe-2S</keyword>
<dbReference type="Gene3D" id="1.10.10.1100">
    <property type="entry name" value="BFD-like [2Fe-2S]-binding domain"/>
    <property type="match status" value="1"/>
</dbReference>
<proteinExistence type="inferred from homology"/>
<evidence type="ECO:0000313" key="12">
    <source>
        <dbReference type="Proteomes" id="UP000072660"/>
    </source>
</evidence>
<sequence length="71" mass="7807">MYVCLCQGVTDNQIRQAVHQGCANFRELRSRLGVASQCGKCARSAKQLLRETQREIAAEQSASSSLFFALA</sequence>
<accession>A0A139SV99</accession>
<keyword evidence="1" id="KW-0813">Transport</keyword>
<comment type="cofactor">
    <cofactor evidence="7">
        <name>[2Fe-2S] cluster</name>
        <dbReference type="ChEBI" id="CHEBI:190135"/>
    </cofactor>
</comment>
<evidence type="ECO:0000256" key="4">
    <source>
        <dbReference type="ARBA" id="ARBA00022982"/>
    </source>
</evidence>
<evidence type="ECO:0000256" key="1">
    <source>
        <dbReference type="ARBA" id="ARBA00022448"/>
    </source>
</evidence>
<evidence type="ECO:0000256" key="9">
    <source>
        <dbReference type="ARBA" id="ARBA00046332"/>
    </source>
</evidence>
<reference evidence="11 12" key="1">
    <citation type="submission" date="2016-02" db="EMBL/GenBank/DDBJ databases">
        <authorList>
            <person name="Wen L."/>
            <person name="He K."/>
            <person name="Yang H."/>
        </authorList>
    </citation>
    <scope>NUCLEOTIDE SEQUENCE [LARGE SCALE GENOMIC DNA]</scope>
    <source>
        <strain evidence="11 12">CV58</strain>
    </source>
</reference>
<evidence type="ECO:0000256" key="7">
    <source>
        <dbReference type="ARBA" id="ARBA00034078"/>
    </source>
</evidence>
<organism evidence="11 12">
    <name type="scientific">Ventosimonas gracilis</name>
    <dbReference type="NCBI Taxonomy" id="1680762"/>
    <lineage>
        <taxon>Bacteria</taxon>
        <taxon>Pseudomonadati</taxon>
        <taxon>Pseudomonadota</taxon>
        <taxon>Gammaproteobacteria</taxon>
        <taxon>Pseudomonadales</taxon>
        <taxon>Ventosimonadaceae</taxon>
        <taxon>Ventosimonas</taxon>
    </lineage>
</organism>
<dbReference type="Pfam" id="PF04324">
    <property type="entry name" value="Fer2_BFD"/>
    <property type="match status" value="1"/>
</dbReference>
<dbReference type="InterPro" id="IPR041854">
    <property type="entry name" value="BFD-like_2Fe2S-bd_dom_sf"/>
</dbReference>
<evidence type="ECO:0000256" key="8">
    <source>
        <dbReference type="ARBA" id="ARBA00039386"/>
    </source>
</evidence>
<evidence type="ECO:0000256" key="3">
    <source>
        <dbReference type="ARBA" id="ARBA00022723"/>
    </source>
</evidence>
<evidence type="ECO:0000256" key="5">
    <source>
        <dbReference type="ARBA" id="ARBA00023004"/>
    </source>
</evidence>
<protein>
    <recommendedName>
        <fullName evidence="8">Bacterioferritin-associated ferredoxin</fullName>
    </recommendedName>
</protein>
<dbReference type="Proteomes" id="UP000072660">
    <property type="component" value="Unassembled WGS sequence"/>
</dbReference>
<keyword evidence="3" id="KW-0479">Metal-binding</keyword>
<dbReference type="InterPro" id="IPR052371">
    <property type="entry name" value="BFD-associated_ferredoxin"/>
</dbReference>
<keyword evidence="12" id="KW-1185">Reference proteome</keyword>
<evidence type="ECO:0000313" key="11">
    <source>
        <dbReference type="EMBL" id="KXU38538.1"/>
    </source>
</evidence>
<dbReference type="AlphaFoldDB" id="A0A139SV99"/>
<dbReference type="GO" id="GO:0051537">
    <property type="term" value="F:2 iron, 2 sulfur cluster binding"/>
    <property type="evidence" value="ECO:0007669"/>
    <property type="project" value="UniProtKB-KW"/>
</dbReference>
<name>A0A139SV99_9GAMM</name>
<dbReference type="OrthoDB" id="9815350at2"/>
<dbReference type="PANTHER" id="PTHR37424:SF1">
    <property type="entry name" value="BACTERIOFERRITIN-ASSOCIATED FERREDOXIN"/>
    <property type="match status" value="1"/>
</dbReference>
<evidence type="ECO:0000256" key="2">
    <source>
        <dbReference type="ARBA" id="ARBA00022714"/>
    </source>
</evidence>
<dbReference type="EMBL" id="LSZO01000124">
    <property type="protein sequence ID" value="KXU38538.1"/>
    <property type="molecule type" value="Genomic_DNA"/>
</dbReference>
<feature type="domain" description="BFD-like [2Fe-2S]-binding" evidence="10">
    <location>
        <begin position="2"/>
        <end position="51"/>
    </location>
</feature>
<dbReference type="PANTHER" id="PTHR37424">
    <property type="entry name" value="BACTERIOFERRITIN-ASSOCIATED FERREDOXIN"/>
    <property type="match status" value="1"/>
</dbReference>
<dbReference type="CDD" id="cd19945">
    <property type="entry name" value="Fer2_BFD"/>
    <property type="match status" value="1"/>
</dbReference>